<keyword evidence="3" id="KW-1185">Reference proteome</keyword>
<sequence length="59" mass="7287">MQSNCETCMYFGYDEEFEEYFCEVNLDEDEMEKFLTDSFQGGCPYYRLEDEYRTVRKQM</sequence>
<dbReference type="Proteomes" id="UP000287361">
    <property type="component" value="Unassembled WGS sequence"/>
</dbReference>
<dbReference type="AlphaFoldDB" id="A0A401LFG7"/>
<evidence type="ECO:0000313" key="3">
    <source>
        <dbReference type="Proteomes" id="UP000287361"/>
    </source>
</evidence>
<reference evidence="2 3" key="1">
    <citation type="submission" date="2018-10" db="EMBL/GenBank/DDBJ databases">
        <title>Draft Genome Sequence of Anaerotignum sp. KCTC 15736.</title>
        <authorList>
            <person name="Choi S.H."/>
            <person name="Kim J.S."/>
            <person name="Kang S.W."/>
            <person name="Lee J.S."/>
            <person name="Park S.H."/>
        </authorList>
    </citation>
    <scope>NUCLEOTIDE SEQUENCE [LARGE SCALE GENOMIC DNA]</scope>
    <source>
        <strain evidence="2 3">KCTC 15736</strain>
    </source>
</reference>
<feature type="domain" description="DUF6472" evidence="1">
    <location>
        <begin position="3"/>
        <end position="59"/>
    </location>
</feature>
<name>A0A401LFG7_9FIRM</name>
<dbReference type="RefSeq" id="WP_016406614.1">
    <property type="nucleotide sequence ID" value="NZ_DAWBID010000180.1"/>
</dbReference>
<evidence type="ECO:0000259" key="1">
    <source>
        <dbReference type="Pfam" id="PF20076"/>
    </source>
</evidence>
<dbReference type="OrthoDB" id="1823132at2"/>
<dbReference type="Pfam" id="PF20076">
    <property type="entry name" value="DUF6472"/>
    <property type="match status" value="1"/>
</dbReference>
<gene>
    <name evidence="2" type="ORF">KGMB03357_19510</name>
</gene>
<dbReference type="GeneID" id="86194967"/>
<dbReference type="InterPro" id="IPR045525">
    <property type="entry name" value="DUF6472"/>
</dbReference>
<dbReference type="EMBL" id="BHVZ01000014">
    <property type="protein sequence ID" value="GCB30290.1"/>
    <property type="molecule type" value="Genomic_DNA"/>
</dbReference>
<protein>
    <recommendedName>
        <fullName evidence="1">DUF6472 domain-containing protein</fullName>
    </recommendedName>
</protein>
<organism evidence="2 3">
    <name type="scientific">Anaerotignum faecicola</name>
    <dbReference type="NCBI Taxonomy" id="2358141"/>
    <lineage>
        <taxon>Bacteria</taxon>
        <taxon>Bacillati</taxon>
        <taxon>Bacillota</taxon>
        <taxon>Clostridia</taxon>
        <taxon>Lachnospirales</taxon>
        <taxon>Anaerotignaceae</taxon>
        <taxon>Anaerotignum</taxon>
    </lineage>
</organism>
<comment type="caution">
    <text evidence="2">The sequence shown here is derived from an EMBL/GenBank/DDBJ whole genome shotgun (WGS) entry which is preliminary data.</text>
</comment>
<evidence type="ECO:0000313" key="2">
    <source>
        <dbReference type="EMBL" id="GCB30290.1"/>
    </source>
</evidence>
<accession>A0A401LFG7</accession>
<proteinExistence type="predicted"/>